<evidence type="ECO:0000256" key="1">
    <source>
        <dbReference type="ARBA" id="ARBA00006485"/>
    </source>
</evidence>
<accession>A0ABN7VCU3</accession>
<keyword evidence="14" id="KW-1185">Reference proteome</keyword>
<keyword evidence="5 11" id="KW-0547">Nucleotide-binding</keyword>
<reference evidence="13 14" key="1">
    <citation type="submission" date="2021-06" db="EMBL/GenBank/DDBJ databases">
        <authorList>
            <person name="Kallberg Y."/>
            <person name="Tangrot J."/>
            <person name="Rosling A."/>
        </authorList>
    </citation>
    <scope>NUCLEOTIDE SEQUENCE [LARGE SCALE GENOMIC DNA]</scope>
    <source>
        <strain evidence="13 14">120-4 pot B 10/14</strain>
    </source>
</reference>
<dbReference type="PANTHER" id="PTHR24056:SF254">
    <property type="entry name" value="CYCLIN-DEPENDENT KINASE 2"/>
    <property type="match status" value="1"/>
</dbReference>
<evidence type="ECO:0000313" key="13">
    <source>
        <dbReference type="EMBL" id="CAG8757616.1"/>
    </source>
</evidence>
<comment type="caution">
    <text evidence="13">The sequence shown here is derived from an EMBL/GenBank/DDBJ whole genome shotgun (WGS) entry which is preliminary data.</text>
</comment>
<evidence type="ECO:0000259" key="12">
    <source>
        <dbReference type="PROSITE" id="PS50011"/>
    </source>
</evidence>
<evidence type="ECO:0000256" key="4">
    <source>
        <dbReference type="ARBA" id="ARBA00022679"/>
    </source>
</evidence>
<evidence type="ECO:0000256" key="11">
    <source>
        <dbReference type="PROSITE-ProRule" id="PRU10141"/>
    </source>
</evidence>
<dbReference type="Gene3D" id="1.10.510.10">
    <property type="entry name" value="Transferase(Phosphotransferase) domain 1"/>
    <property type="match status" value="1"/>
</dbReference>
<keyword evidence="3" id="KW-0723">Serine/threonine-protein kinase</keyword>
<organism evidence="13 14">
    <name type="scientific">Gigaspora margarita</name>
    <dbReference type="NCBI Taxonomy" id="4874"/>
    <lineage>
        <taxon>Eukaryota</taxon>
        <taxon>Fungi</taxon>
        <taxon>Fungi incertae sedis</taxon>
        <taxon>Mucoromycota</taxon>
        <taxon>Glomeromycotina</taxon>
        <taxon>Glomeromycetes</taxon>
        <taxon>Diversisporales</taxon>
        <taxon>Gigasporaceae</taxon>
        <taxon>Gigaspora</taxon>
    </lineage>
</organism>
<dbReference type="InterPro" id="IPR008271">
    <property type="entry name" value="Ser/Thr_kinase_AS"/>
</dbReference>
<evidence type="ECO:0000256" key="2">
    <source>
        <dbReference type="ARBA" id="ARBA00012425"/>
    </source>
</evidence>
<dbReference type="InterPro" id="IPR050108">
    <property type="entry name" value="CDK"/>
</dbReference>
<feature type="binding site" evidence="11">
    <location>
        <position position="35"/>
    </location>
    <ligand>
        <name>ATP</name>
        <dbReference type="ChEBI" id="CHEBI:30616"/>
    </ligand>
</feature>
<dbReference type="EMBL" id="CAJVQB010012733">
    <property type="protein sequence ID" value="CAG8757616.1"/>
    <property type="molecule type" value="Genomic_DNA"/>
</dbReference>
<dbReference type="EC" id="2.7.11.22" evidence="2"/>
<dbReference type="InterPro" id="IPR011009">
    <property type="entry name" value="Kinase-like_dom_sf"/>
</dbReference>
<evidence type="ECO:0000256" key="3">
    <source>
        <dbReference type="ARBA" id="ARBA00022527"/>
    </source>
</evidence>
<dbReference type="InterPro" id="IPR000719">
    <property type="entry name" value="Prot_kinase_dom"/>
</dbReference>
<comment type="catalytic activity">
    <reaction evidence="10">
        <text>L-seryl-[protein] + ATP = O-phospho-L-seryl-[protein] + ADP + H(+)</text>
        <dbReference type="Rhea" id="RHEA:17989"/>
        <dbReference type="Rhea" id="RHEA-COMP:9863"/>
        <dbReference type="Rhea" id="RHEA-COMP:11604"/>
        <dbReference type="ChEBI" id="CHEBI:15378"/>
        <dbReference type="ChEBI" id="CHEBI:29999"/>
        <dbReference type="ChEBI" id="CHEBI:30616"/>
        <dbReference type="ChEBI" id="CHEBI:83421"/>
        <dbReference type="ChEBI" id="CHEBI:456216"/>
        <dbReference type="EC" id="2.7.11.22"/>
    </reaction>
</comment>
<dbReference type="SUPFAM" id="SSF56112">
    <property type="entry name" value="Protein kinase-like (PK-like)"/>
    <property type="match status" value="1"/>
</dbReference>
<evidence type="ECO:0000313" key="14">
    <source>
        <dbReference type="Proteomes" id="UP000789901"/>
    </source>
</evidence>
<sequence>MEMDDFEKLEKVGEGTYGVVYRAKEKKTGRIVALKQVRLDLPAGEEEGIPPTSLREISLLKECSKNENIVKLLDIINQEKKLFLVFEFLTMDLKRYIQTFKEGLELSKIQKLMYQLLDGTAFLHRRRIFHRDLKPQNLLIDKDGNLKLADFGLARAVITLWYKAPELMLGSPTYTFAVDIWSIGCIFAEIVNREVLFKGESEIDELFLIFQALGTPDESVWPGISQFRDYNPIFPRWKPQPLSSYVPTLNSLEKISQKKKVNVIHILSQAKKKKVDYAKENGRNKAAAAFKIDRSMVNRWIKASKLWGIEVKQNVKREKTRMGVSCELARIEMLDILKEPDMVILFGNSTEDFKTSNRWMSAFMKRYQLSWWRRTKVSQKLLSETDKLFANLLSVLEKGNLLNYLTFLIWMRLLSGSTWLETLPLIIKWHLWMAKGGAGKTAAGNLRHARINDVIIKSFIKCGISNDLNENNDADSGRLEDSGNKYKNDNIESVDISKDDEIIDIDEDDEIMNISDNIEIMDISDN</sequence>
<dbReference type="Gene3D" id="3.30.200.20">
    <property type="entry name" value="Phosphorylase Kinase, domain 1"/>
    <property type="match status" value="1"/>
</dbReference>
<dbReference type="InterPro" id="IPR017441">
    <property type="entry name" value="Protein_kinase_ATP_BS"/>
</dbReference>
<feature type="domain" description="Protein kinase" evidence="12">
    <location>
        <begin position="6"/>
        <end position="275"/>
    </location>
</feature>
<evidence type="ECO:0000256" key="10">
    <source>
        <dbReference type="ARBA" id="ARBA00048367"/>
    </source>
</evidence>
<dbReference type="Pfam" id="PF00069">
    <property type="entry name" value="Pkinase"/>
    <property type="match status" value="1"/>
</dbReference>
<protein>
    <recommendedName>
        <fullName evidence="8">Cyclin-dependent kinase 1</fullName>
        <ecNumber evidence="2">2.7.11.22</ecNumber>
    </recommendedName>
</protein>
<keyword evidence="4" id="KW-0808">Transferase</keyword>
<proteinExistence type="inferred from homology"/>
<keyword evidence="7 11" id="KW-0067">ATP-binding</keyword>
<evidence type="ECO:0000256" key="8">
    <source>
        <dbReference type="ARBA" id="ARBA00039266"/>
    </source>
</evidence>
<dbReference type="PROSITE" id="PS00107">
    <property type="entry name" value="PROTEIN_KINASE_ATP"/>
    <property type="match status" value="1"/>
</dbReference>
<evidence type="ECO:0000256" key="5">
    <source>
        <dbReference type="ARBA" id="ARBA00022741"/>
    </source>
</evidence>
<dbReference type="Proteomes" id="UP000789901">
    <property type="component" value="Unassembled WGS sequence"/>
</dbReference>
<gene>
    <name evidence="13" type="ORF">GMARGA_LOCUS17091</name>
</gene>
<keyword evidence="6" id="KW-0418">Kinase</keyword>
<evidence type="ECO:0000256" key="7">
    <source>
        <dbReference type="ARBA" id="ARBA00022840"/>
    </source>
</evidence>
<dbReference type="PANTHER" id="PTHR24056">
    <property type="entry name" value="CELL DIVISION PROTEIN KINASE"/>
    <property type="match status" value="1"/>
</dbReference>
<dbReference type="PROSITE" id="PS50011">
    <property type="entry name" value="PROTEIN_KINASE_DOM"/>
    <property type="match status" value="1"/>
</dbReference>
<name>A0ABN7VCU3_GIGMA</name>
<evidence type="ECO:0000256" key="6">
    <source>
        <dbReference type="ARBA" id="ARBA00022777"/>
    </source>
</evidence>
<comment type="similarity">
    <text evidence="1">Belongs to the protein kinase superfamily. CMGC Ser/Thr protein kinase family. CDC2/CDKX subfamily.</text>
</comment>
<dbReference type="PROSITE" id="PS00108">
    <property type="entry name" value="PROTEIN_KINASE_ST"/>
    <property type="match status" value="1"/>
</dbReference>
<dbReference type="SMART" id="SM00220">
    <property type="entry name" value="S_TKc"/>
    <property type="match status" value="1"/>
</dbReference>
<evidence type="ECO:0000256" key="9">
    <source>
        <dbReference type="ARBA" id="ARBA00047811"/>
    </source>
</evidence>
<comment type="catalytic activity">
    <reaction evidence="9">
        <text>L-threonyl-[protein] + ATP = O-phospho-L-threonyl-[protein] + ADP + H(+)</text>
        <dbReference type="Rhea" id="RHEA:46608"/>
        <dbReference type="Rhea" id="RHEA-COMP:11060"/>
        <dbReference type="Rhea" id="RHEA-COMP:11605"/>
        <dbReference type="ChEBI" id="CHEBI:15378"/>
        <dbReference type="ChEBI" id="CHEBI:30013"/>
        <dbReference type="ChEBI" id="CHEBI:30616"/>
        <dbReference type="ChEBI" id="CHEBI:61977"/>
        <dbReference type="ChEBI" id="CHEBI:456216"/>
        <dbReference type="EC" id="2.7.11.22"/>
    </reaction>
</comment>